<dbReference type="InterPro" id="IPR001279">
    <property type="entry name" value="Metallo-B-lactamas"/>
</dbReference>
<dbReference type="InterPro" id="IPR036866">
    <property type="entry name" value="RibonucZ/Hydroxyglut_hydro"/>
</dbReference>
<dbReference type="InterPro" id="IPR042173">
    <property type="entry name" value="RNase_J_2"/>
</dbReference>
<dbReference type="PANTHER" id="PTHR43694">
    <property type="entry name" value="RIBONUCLEASE J"/>
    <property type="match status" value="1"/>
</dbReference>
<dbReference type="CDD" id="cd07714">
    <property type="entry name" value="RNaseJ_MBL-fold"/>
    <property type="match status" value="1"/>
</dbReference>
<evidence type="ECO:0000313" key="6">
    <source>
        <dbReference type="EMBL" id="OGC62270.1"/>
    </source>
</evidence>
<gene>
    <name evidence="6" type="ORF">A2264_03205</name>
</gene>
<keyword evidence="3" id="KW-0269">Exonuclease</keyword>
<evidence type="ECO:0000256" key="1">
    <source>
        <dbReference type="ARBA" id="ARBA00022490"/>
    </source>
</evidence>
<dbReference type="GO" id="GO:0003723">
    <property type="term" value="F:RNA binding"/>
    <property type="evidence" value="ECO:0007669"/>
    <property type="project" value="UniProtKB-KW"/>
</dbReference>
<dbReference type="Gene3D" id="3.40.50.10710">
    <property type="entry name" value="Metallo-hydrolase/oxidoreductase"/>
    <property type="match status" value="1"/>
</dbReference>
<accession>A0A1F4VYU7</accession>
<sequence length="575" mass="64102">MNNMIDTLINNTAGSSGGLKIITLSGTETVTKNMTLYEYNDTIIAIDCGVDFPDNDMLGVNVVIPDFTYLRDNRHKFKALIITHGHEDHIGAIPFLMEEFDVPIYAGKLVQGFIREKLGDKQFKPLLDKLRFHEFSPSTAEVKIGAFSLSAFRVNHSVPEATGISINTPEGRILHMADYKIDWTPVIDKPIDLGRIASYGESGVLCLLSDCLGVTHEGRSKSEATLNDTFVDLFDKYESRQILVTTISSNISRMYQIISAAAKIGKKVVFSGRSIKQNTDVAKKLGYLPFDESIFVDDKIANEYDQKSLVYIIAGCYGQEDSALGKVSRNENRYIQLEEDAAVIFSADPNPPGVDIAVDRMMAQLTTIGAEVIYSGIQDNLHVSGHGTRDDLMTIAAVVKPRYYLPIGGTITKMKAYSRMVESLGVSKDRVLEPTEGDCILFERGTARMGTKLEVKQVYIGGQGAMASQIDPILLKDRDQMCTDGVFVVLVPVSRKNNQIFADKIDIVTRGFIYVKESREFMDRSRKFITKTINKHQSKGLDWGSLRRKIENDVDKYIRKEEGRTPMVIVHSISV</sequence>
<reference evidence="6 7" key="1">
    <citation type="journal article" date="2016" name="Nat. Commun.">
        <title>Thousands of microbial genomes shed light on interconnected biogeochemical processes in an aquifer system.</title>
        <authorList>
            <person name="Anantharaman K."/>
            <person name="Brown C.T."/>
            <person name="Hug L.A."/>
            <person name="Sharon I."/>
            <person name="Castelle C.J."/>
            <person name="Probst A.J."/>
            <person name="Thomas B.C."/>
            <person name="Singh A."/>
            <person name="Wilkins M.J."/>
            <person name="Karaoz U."/>
            <person name="Brodie E.L."/>
            <person name="Williams K.H."/>
            <person name="Hubbard S.S."/>
            <person name="Banfield J.F."/>
        </authorList>
    </citation>
    <scope>NUCLEOTIDE SEQUENCE [LARGE SCALE GENOMIC DNA]</scope>
</reference>
<comment type="caution">
    <text evidence="6">The sequence shown here is derived from an EMBL/GenBank/DDBJ whole genome shotgun (WGS) entry which is preliminary data.</text>
</comment>
<name>A0A1F4VYU7_UNCKA</name>
<keyword evidence="1" id="KW-0963">Cytoplasm</keyword>
<dbReference type="InterPro" id="IPR004613">
    <property type="entry name" value="RNase_J"/>
</dbReference>
<dbReference type="GO" id="GO:0046872">
    <property type="term" value="F:metal ion binding"/>
    <property type="evidence" value="ECO:0007669"/>
    <property type="project" value="InterPro"/>
</dbReference>
<dbReference type="Proteomes" id="UP000176614">
    <property type="component" value="Unassembled WGS sequence"/>
</dbReference>
<dbReference type="SUPFAM" id="SSF56281">
    <property type="entry name" value="Metallo-hydrolase/oxidoreductase"/>
    <property type="match status" value="1"/>
</dbReference>
<dbReference type="Pfam" id="PF00753">
    <property type="entry name" value="Lactamase_B"/>
    <property type="match status" value="1"/>
</dbReference>
<dbReference type="InterPro" id="IPR055132">
    <property type="entry name" value="RNase_J_b_CASP"/>
</dbReference>
<feature type="domain" description="Metallo-beta-lactamase" evidence="5">
    <location>
        <begin position="31"/>
        <end position="216"/>
    </location>
</feature>
<protein>
    <recommendedName>
        <fullName evidence="5">Metallo-beta-lactamase domain-containing protein</fullName>
    </recommendedName>
</protein>
<evidence type="ECO:0000313" key="7">
    <source>
        <dbReference type="Proteomes" id="UP000176614"/>
    </source>
</evidence>
<dbReference type="PANTHER" id="PTHR43694:SF1">
    <property type="entry name" value="RIBONUCLEASE J"/>
    <property type="match status" value="1"/>
</dbReference>
<evidence type="ECO:0000256" key="3">
    <source>
        <dbReference type="ARBA" id="ARBA00022839"/>
    </source>
</evidence>
<dbReference type="EMBL" id="MEVT01000022">
    <property type="protein sequence ID" value="OGC62270.1"/>
    <property type="molecule type" value="Genomic_DNA"/>
</dbReference>
<organism evidence="6 7">
    <name type="scientific">candidate division WWE3 bacterium RIFOXYA2_FULL_46_9</name>
    <dbReference type="NCBI Taxonomy" id="1802636"/>
    <lineage>
        <taxon>Bacteria</taxon>
        <taxon>Katanobacteria</taxon>
    </lineage>
</organism>
<keyword evidence="4" id="KW-0694">RNA-binding</keyword>
<dbReference type="Gene3D" id="3.60.15.10">
    <property type="entry name" value="Ribonuclease Z/Hydroxyacylglutathione hydrolase-like"/>
    <property type="match status" value="1"/>
</dbReference>
<evidence type="ECO:0000256" key="2">
    <source>
        <dbReference type="ARBA" id="ARBA00022722"/>
    </source>
</evidence>
<dbReference type="Pfam" id="PF22505">
    <property type="entry name" value="RNase_J_b_CASP"/>
    <property type="match status" value="1"/>
</dbReference>
<dbReference type="SMART" id="SM00849">
    <property type="entry name" value="Lactamase_B"/>
    <property type="match status" value="1"/>
</dbReference>
<dbReference type="Gene3D" id="3.10.20.580">
    <property type="match status" value="1"/>
</dbReference>
<dbReference type="NCBIfam" id="TIGR00649">
    <property type="entry name" value="MG423"/>
    <property type="match status" value="1"/>
</dbReference>
<proteinExistence type="predicted"/>
<keyword evidence="2" id="KW-0540">Nuclease</keyword>
<dbReference type="InterPro" id="IPR041636">
    <property type="entry name" value="RNase_J_C"/>
</dbReference>
<keyword evidence="3" id="KW-0378">Hydrolase</keyword>
<dbReference type="Pfam" id="PF17770">
    <property type="entry name" value="RNase_J_C"/>
    <property type="match status" value="1"/>
</dbReference>
<dbReference type="AlphaFoldDB" id="A0A1F4VYU7"/>
<evidence type="ECO:0000259" key="5">
    <source>
        <dbReference type="SMART" id="SM00849"/>
    </source>
</evidence>
<evidence type="ECO:0000256" key="4">
    <source>
        <dbReference type="ARBA" id="ARBA00022884"/>
    </source>
</evidence>
<dbReference type="GO" id="GO:0004527">
    <property type="term" value="F:exonuclease activity"/>
    <property type="evidence" value="ECO:0007669"/>
    <property type="project" value="UniProtKB-KW"/>
</dbReference>